<proteinExistence type="predicted"/>
<sequence>MRCHALQCDVDTMRRAVGQSDAQVFQRRKRKKISSLVRFQARCGVGVGTWILDTGCRIPDAGYQVPDTKCRILDVGY</sequence>
<dbReference type="Proteomes" id="UP000250140">
    <property type="component" value="Unassembled WGS sequence"/>
</dbReference>
<name>A0A8E2F0P9_9PEZI</name>
<keyword evidence="2" id="KW-1185">Reference proteome</keyword>
<dbReference type="EMBL" id="KV749733">
    <property type="protein sequence ID" value="OCL08006.1"/>
    <property type="molecule type" value="Genomic_DNA"/>
</dbReference>
<reference evidence="1 2" key="1">
    <citation type="journal article" date="2016" name="Nat. Commun.">
        <title>Ectomycorrhizal ecology is imprinted in the genome of the dominant symbiotic fungus Cenococcum geophilum.</title>
        <authorList>
            <consortium name="DOE Joint Genome Institute"/>
            <person name="Peter M."/>
            <person name="Kohler A."/>
            <person name="Ohm R.A."/>
            <person name="Kuo A."/>
            <person name="Krutzmann J."/>
            <person name="Morin E."/>
            <person name="Arend M."/>
            <person name="Barry K.W."/>
            <person name="Binder M."/>
            <person name="Choi C."/>
            <person name="Clum A."/>
            <person name="Copeland A."/>
            <person name="Grisel N."/>
            <person name="Haridas S."/>
            <person name="Kipfer T."/>
            <person name="LaButti K."/>
            <person name="Lindquist E."/>
            <person name="Lipzen A."/>
            <person name="Maire R."/>
            <person name="Meier B."/>
            <person name="Mihaltcheva S."/>
            <person name="Molinier V."/>
            <person name="Murat C."/>
            <person name="Poggeler S."/>
            <person name="Quandt C.A."/>
            <person name="Sperisen C."/>
            <person name="Tritt A."/>
            <person name="Tisserant E."/>
            <person name="Crous P.W."/>
            <person name="Henrissat B."/>
            <person name="Nehls U."/>
            <person name="Egli S."/>
            <person name="Spatafora J.W."/>
            <person name="Grigoriev I.V."/>
            <person name="Martin F.M."/>
        </authorList>
    </citation>
    <scope>NUCLEOTIDE SEQUENCE [LARGE SCALE GENOMIC DNA]</scope>
    <source>
        <strain evidence="1 2">CBS 207.34</strain>
    </source>
</reference>
<dbReference type="AlphaFoldDB" id="A0A8E2F0P9"/>
<gene>
    <name evidence="1" type="ORF">AOQ84DRAFT_49647</name>
</gene>
<protein>
    <submittedName>
        <fullName evidence="1">Uncharacterized protein</fullName>
    </submittedName>
</protein>
<organism evidence="1 2">
    <name type="scientific">Glonium stellatum</name>
    <dbReference type="NCBI Taxonomy" id="574774"/>
    <lineage>
        <taxon>Eukaryota</taxon>
        <taxon>Fungi</taxon>
        <taxon>Dikarya</taxon>
        <taxon>Ascomycota</taxon>
        <taxon>Pezizomycotina</taxon>
        <taxon>Dothideomycetes</taxon>
        <taxon>Pleosporomycetidae</taxon>
        <taxon>Gloniales</taxon>
        <taxon>Gloniaceae</taxon>
        <taxon>Glonium</taxon>
    </lineage>
</organism>
<evidence type="ECO:0000313" key="2">
    <source>
        <dbReference type="Proteomes" id="UP000250140"/>
    </source>
</evidence>
<accession>A0A8E2F0P9</accession>
<evidence type="ECO:0000313" key="1">
    <source>
        <dbReference type="EMBL" id="OCL08006.1"/>
    </source>
</evidence>